<evidence type="ECO:0000256" key="1">
    <source>
        <dbReference type="SAM" id="MobiDB-lite"/>
    </source>
</evidence>
<dbReference type="EMBL" id="JAINUF010000019">
    <property type="protein sequence ID" value="KAJ8337105.1"/>
    <property type="molecule type" value="Genomic_DNA"/>
</dbReference>
<reference evidence="2" key="1">
    <citation type="journal article" date="2023" name="Science">
        <title>Genome structures resolve the early diversification of teleost fishes.</title>
        <authorList>
            <person name="Parey E."/>
            <person name="Louis A."/>
            <person name="Montfort J."/>
            <person name="Bouchez O."/>
            <person name="Roques C."/>
            <person name="Iampietro C."/>
            <person name="Lluch J."/>
            <person name="Castinel A."/>
            <person name="Donnadieu C."/>
            <person name="Desvignes T."/>
            <person name="Floi Bucao C."/>
            <person name="Jouanno E."/>
            <person name="Wen M."/>
            <person name="Mejri S."/>
            <person name="Dirks R."/>
            <person name="Jansen H."/>
            <person name="Henkel C."/>
            <person name="Chen W.J."/>
            <person name="Zahm M."/>
            <person name="Cabau C."/>
            <person name="Klopp C."/>
            <person name="Thompson A.W."/>
            <person name="Robinson-Rechavi M."/>
            <person name="Braasch I."/>
            <person name="Lecointre G."/>
            <person name="Bobe J."/>
            <person name="Postlethwait J.H."/>
            <person name="Berthelot C."/>
            <person name="Roest Crollius H."/>
            <person name="Guiguen Y."/>
        </authorList>
    </citation>
    <scope>NUCLEOTIDE SEQUENCE</scope>
    <source>
        <strain evidence="2">WJC10195</strain>
    </source>
</reference>
<evidence type="ECO:0000313" key="3">
    <source>
        <dbReference type="Proteomes" id="UP001152622"/>
    </source>
</evidence>
<sequence length="162" mass="17551">MLRSEAEALTRFGKVRSRKNAPRGSDSSPSSSPGQGKAAAATSSEPPLRASSREVETSRRPDISPRTSFLGMRKNGFLRCDPSWRSPAGARSSGHLRLWGIYELPPSKLAEAVVEGGGCQNEAQRNSDRTKTLTQTAVRRIQQREKLLDDLGINGGPGMRSC</sequence>
<dbReference type="AlphaFoldDB" id="A0A9Q1EE51"/>
<gene>
    <name evidence="2" type="ORF">SKAU_G00383250</name>
</gene>
<protein>
    <submittedName>
        <fullName evidence="2">Uncharacterized protein</fullName>
    </submittedName>
</protein>
<name>A0A9Q1EE51_SYNKA</name>
<proteinExistence type="predicted"/>
<dbReference type="Proteomes" id="UP001152622">
    <property type="component" value="Chromosome 19"/>
</dbReference>
<comment type="caution">
    <text evidence="2">The sequence shown here is derived from an EMBL/GenBank/DDBJ whole genome shotgun (WGS) entry which is preliminary data.</text>
</comment>
<keyword evidence="3" id="KW-1185">Reference proteome</keyword>
<organism evidence="2 3">
    <name type="scientific">Synaphobranchus kaupii</name>
    <name type="common">Kaup's arrowtooth eel</name>
    <dbReference type="NCBI Taxonomy" id="118154"/>
    <lineage>
        <taxon>Eukaryota</taxon>
        <taxon>Metazoa</taxon>
        <taxon>Chordata</taxon>
        <taxon>Craniata</taxon>
        <taxon>Vertebrata</taxon>
        <taxon>Euteleostomi</taxon>
        <taxon>Actinopterygii</taxon>
        <taxon>Neopterygii</taxon>
        <taxon>Teleostei</taxon>
        <taxon>Anguilliformes</taxon>
        <taxon>Synaphobranchidae</taxon>
        <taxon>Synaphobranchus</taxon>
    </lineage>
</organism>
<feature type="compositionally biased region" description="Basic and acidic residues" evidence="1">
    <location>
        <begin position="51"/>
        <end position="63"/>
    </location>
</feature>
<accession>A0A9Q1EE51</accession>
<evidence type="ECO:0000313" key="2">
    <source>
        <dbReference type="EMBL" id="KAJ8337105.1"/>
    </source>
</evidence>
<feature type="compositionally biased region" description="Low complexity" evidence="1">
    <location>
        <begin position="22"/>
        <end position="41"/>
    </location>
</feature>
<feature type="region of interest" description="Disordered" evidence="1">
    <location>
        <begin position="1"/>
        <end position="73"/>
    </location>
</feature>